<dbReference type="AlphaFoldDB" id="A0A6L7F2S0"/>
<evidence type="ECO:0000256" key="1">
    <source>
        <dbReference type="SAM" id="SignalP"/>
    </source>
</evidence>
<keyword evidence="3" id="KW-1185">Reference proteome</keyword>
<comment type="caution">
    <text evidence="2">The sequence shown here is derived from an EMBL/GenBank/DDBJ whole genome shotgun (WGS) entry which is preliminary data.</text>
</comment>
<evidence type="ECO:0000313" key="2">
    <source>
        <dbReference type="EMBL" id="MXG91502.1"/>
    </source>
</evidence>
<dbReference type="PROSITE" id="PS51257">
    <property type="entry name" value="PROKAR_LIPOPROTEIN"/>
    <property type="match status" value="1"/>
</dbReference>
<evidence type="ECO:0008006" key="4">
    <source>
        <dbReference type="Google" id="ProtNLM"/>
    </source>
</evidence>
<dbReference type="Proteomes" id="UP000473325">
    <property type="component" value="Unassembled WGS sequence"/>
</dbReference>
<reference evidence="2 3" key="1">
    <citation type="submission" date="2019-12" db="EMBL/GenBank/DDBJ databases">
        <authorList>
            <person name="Kun Z."/>
        </authorList>
    </citation>
    <scope>NUCLEOTIDE SEQUENCE [LARGE SCALE GENOMIC DNA]</scope>
    <source>
        <strain evidence="2 3">YIM 123512</strain>
    </source>
</reference>
<keyword evidence="1" id="KW-0732">Signal</keyword>
<proteinExistence type="predicted"/>
<protein>
    <recommendedName>
        <fullName evidence="4">DM13 domain-containing protein</fullName>
    </recommendedName>
</protein>
<sequence length="173" mass="17902">MEIVMKGTAVVAALLVSVAACAGHANESGRHDPTADRAGSLLGGSEPSCVESYGPQRVSRRAFAFDGEVVEIGPSVTARGQGTDLDLVGVTFEVREWFSGGAGGIVTVDLQGAAGSSSNAEVADGFDIGSRLLVSGEPRWGGSALEQPIAWSCGFTRYYDAETAMAWREATQS</sequence>
<gene>
    <name evidence="2" type="ORF">GRQ65_18305</name>
</gene>
<evidence type="ECO:0000313" key="3">
    <source>
        <dbReference type="Proteomes" id="UP000473325"/>
    </source>
</evidence>
<feature type="chain" id="PRO_5038775318" description="DM13 domain-containing protein" evidence="1">
    <location>
        <begin position="23"/>
        <end position="173"/>
    </location>
</feature>
<dbReference type="EMBL" id="WUEK01000013">
    <property type="protein sequence ID" value="MXG91502.1"/>
    <property type="molecule type" value="Genomic_DNA"/>
</dbReference>
<organism evidence="2 3">
    <name type="scientific">Nocardioides flavescens</name>
    <dbReference type="NCBI Taxonomy" id="2691959"/>
    <lineage>
        <taxon>Bacteria</taxon>
        <taxon>Bacillati</taxon>
        <taxon>Actinomycetota</taxon>
        <taxon>Actinomycetes</taxon>
        <taxon>Propionibacteriales</taxon>
        <taxon>Nocardioidaceae</taxon>
        <taxon>Nocardioides</taxon>
    </lineage>
</organism>
<feature type="signal peptide" evidence="1">
    <location>
        <begin position="1"/>
        <end position="22"/>
    </location>
</feature>
<name>A0A6L7F2S0_9ACTN</name>
<accession>A0A6L7F2S0</accession>
<dbReference type="RefSeq" id="WP_160879436.1">
    <property type="nucleotide sequence ID" value="NZ_WUEK01000013.1"/>
</dbReference>